<dbReference type="InterPro" id="IPR037185">
    <property type="entry name" value="EmrE-like"/>
</dbReference>
<dbReference type="SUPFAM" id="SSF103481">
    <property type="entry name" value="Multidrug resistance efflux transporter EmrE"/>
    <property type="match status" value="2"/>
</dbReference>
<dbReference type="Proteomes" id="UP000092565">
    <property type="component" value="Chromosome"/>
</dbReference>
<proteinExistence type="inferred from homology"/>
<feature type="transmembrane region" description="Helical" evidence="6">
    <location>
        <begin position="33"/>
        <end position="53"/>
    </location>
</feature>
<dbReference type="GO" id="GO:0016020">
    <property type="term" value="C:membrane"/>
    <property type="evidence" value="ECO:0007669"/>
    <property type="project" value="UniProtKB-SubCell"/>
</dbReference>
<keyword evidence="3 6" id="KW-0812">Transmembrane</keyword>
<evidence type="ECO:0000313" key="8">
    <source>
        <dbReference type="EMBL" id="ANP38627.1"/>
    </source>
</evidence>
<dbReference type="EMBL" id="CP015124">
    <property type="protein sequence ID" value="ANP38627.1"/>
    <property type="molecule type" value="Genomic_DNA"/>
</dbReference>
<reference evidence="8 9" key="1">
    <citation type="submission" date="2016-04" db="EMBL/GenBank/DDBJ databases">
        <authorList>
            <person name="Evans L.H."/>
            <person name="Alamgir A."/>
            <person name="Owens N."/>
            <person name="Weber N.D."/>
            <person name="Virtaneva K."/>
            <person name="Barbian K."/>
            <person name="Babar A."/>
            <person name="Rosenke K."/>
        </authorList>
    </citation>
    <scope>NUCLEOTIDE SEQUENCE [LARGE SCALE GENOMIC DNA]</scope>
    <source>
        <strain evidence="8 9">JL2886</strain>
    </source>
</reference>
<evidence type="ECO:0000256" key="6">
    <source>
        <dbReference type="SAM" id="Phobius"/>
    </source>
</evidence>
<keyword evidence="4 6" id="KW-1133">Transmembrane helix</keyword>
<dbReference type="PANTHER" id="PTHR32322:SF2">
    <property type="entry name" value="EAMA DOMAIN-CONTAINING PROTEIN"/>
    <property type="match status" value="1"/>
</dbReference>
<dbReference type="Pfam" id="PF00892">
    <property type="entry name" value="EamA"/>
    <property type="match status" value="2"/>
</dbReference>
<feature type="domain" description="EamA" evidence="7">
    <location>
        <begin position="152"/>
        <end position="287"/>
    </location>
</feature>
<evidence type="ECO:0000256" key="2">
    <source>
        <dbReference type="ARBA" id="ARBA00007362"/>
    </source>
</evidence>
<feature type="transmembrane region" description="Helical" evidence="6">
    <location>
        <begin position="95"/>
        <end position="117"/>
    </location>
</feature>
<feature type="transmembrane region" description="Helical" evidence="6">
    <location>
        <begin position="270"/>
        <end position="287"/>
    </location>
</feature>
<evidence type="ECO:0000256" key="4">
    <source>
        <dbReference type="ARBA" id="ARBA00022989"/>
    </source>
</evidence>
<dbReference type="InterPro" id="IPR050638">
    <property type="entry name" value="AA-Vitamin_Transporters"/>
</dbReference>
<gene>
    <name evidence="8" type="ORF">JL2886_03756</name>
</gene>
<comment type="similarity">
    <text evidence="2">Belongs to the EamA transporter family.</text>
</comment>
<feature type="transmembrane region" description="Helical" evidence="6">
    <location>
        <begin position="65"/>
        <end position="89"/>
    </location>
</feature>
<feature type="transmembrane region" description="Helical" evidence="6">
    <location>
        <begin position="185"/>
        <end position="207"/>
    </location>
</feature>
<evidence type="ECO:0000313" key="9">
    <source>
        <dbReference type="Proteomes" id="UP000092565"/>
    </source>
</evidence>
<feature type="transmembrane region" description="Helical" evidence="6">
    <location>
        <begin position="148"/>
        <end position="173"/>
    </location>
</feature>
<keyword evidence="9" id="KW-1185">Reference proteome</keyword>
<dbReference type="AlphaFoldDB" id="A0A1B0ZWI7"/>
<evidence type="ECO:0000259" key="7">
    <source>
        <dbReference type="Pfam" id="PF00892"/>
    </source>
</evidence>
<name>A0A1B0ZWI7_9RHOB</name>
<comment type="subcellular location">
    <subcellularLocation>
        <location evidence="1">Membrane</location>
        <topology evidence="1">Multi-pass membrane protein</topology>
    </subcellularLocation>
</comment>
<evidence type="ECO:0000256" key="5">
    <source>
        <dbReference type="ARBA" id="ARBA00023136"/>
    </source>
</evidence>
<feature type="domain" description="EamA" evidence="7">
    <location>
        <begin position="5"/>
        <end position="141"/>
    </location>
</feature>
<evidence type="ECO:0000256" key="3">
    <source>
        <dbReference type="ARBA" id="ARBA00022692"/>
    </source>
</evidence>
<keyword evidence="5 6" id="KW-0472">Membrane</keyword>
<evidence type="ECO:0000256" key="1">
    <source>
        <dbReference type="ARBA" id="ARBA00004141"/>
    </source>
</evidence>
<sequence length="296" mass="31470">MDAAGALALTGFAALLGFNQVVIKIANGGFGPVFQAGLRSLIALAVILIWVWLRRSRLRPEGGMPAGIHGWGIVVGLLFTGEFICLFWALDVSSVSRVTIIFNSMPVWLALAAHLWLPGERLSGLRVVGLVLAMGGVVLAVLDRDASGASVLGDVLALISTLCWAGLAFCVRATPLSRVPAVTQLVYQLAVSAVLLLALSPLFGPLLRAPEPIHIAGVLFQAIAIASLGYLLWFWLFTIYKAGSVASFSFLSPVLAVVMGWLILGERLSYEVWLALALVAAGVFLINRPDKRTTIG</sequence>
<dbReference type="InterPro" id="IPR000620">
    <property type="entry name" value="EamA_dom"/>
</dbReference>
<dbReference type="PANTHER" id="PTHR32322">
    <property type="entry name" value="INNER MEMBRANE TRANSPORTER"/>
    <property type="match status" value="1"/>
</dbReference>
<organism evidence="8 9">
    <name type="scientific">Phaeobacter gallaeciensis</name>
    <dbReference type="NCBI Taxonomy" id="60890"/>
    <lineage>
        <taxon>Bacteria</taxon>
        <taxon>Pseudomonadati</taxon>
        <taxon>Pseudomonadota</taxon>
        <taxon>Alphaproteobacteria</taxon>
        <taxon>Rhodobacterales</taxon>
        <taxon>Roseobacteraceae</taxon>
        <taxon>Phaeobacter</taxon>
    </lineage>
</organism>
<accession>A0A1B0ZWI7</accession>
<feature type="transmembrane region" description="Helical" evidence="6">
    <location>
        <begin position="245"/>
        <end position="264"/>
    </location>
</feature>
<protein>
    <submittedName>
        <fullName evidence="8">Multidrug transporter</fullName>
    </submittedName>
</protein>
<feature type="transmembrane region" description="Helical" evidence="6">
    <location>
        <begin position="124"/>
        <end position="142"/>
    </location>
</feature>
<feature type="transmembrane region" description="Helical" evidence="6">
    <location>
        <begin position="213"/>
        <end position="233"/>
    </location>
</feature>